<dbReference type="Gene3D" id="1.20.120.330">
    <property type="entry name" value="Nucleotidyltransferases domain 2"/>
    <property type="match status" value="1"/>
</dbReference>
<dbReference type="AlphaFoldDB" id="D5WXG5"/>
<dbReference type="HOGENOM" id="CLU_123170_3_0_9"/>
<feature type="domain" description="HEPN" evidence="1">
    <location>
        <begin position="36"/>
        <end position="146"/>
    </location>
</feature>
<dbReference type="eggNOG" id="COG2250">
    <property type="taxonomic scope" value="Bacteria"/>
</dbReference>
<dbReference type="EMBL" id="CP002017">
    <property type="protein sequence ID" value="ADG05886.1"/>
    <property type="molecule type" value="Genomic_DNA"/>
</dbReference>
<gene>
    <name evidence="2" type="ordered locus">Btus_1154</name>
</gene>
<evidence type="ECO:0000313" key="2">
    <source>
        <dbReference type="EMBL" id="ADG05886.1"/>
    </source>
</evidence>
<organism evidence="2 3">
    <name type="scientific">Kyrpidia tusciae (strain DSM 2912 / NBRC 15312 / T2)</name>
    <name type="common">Bacillus tusciae</name>
    <dbReference type="NCBI Taxonomy" id="562970"/>
    <lineage>
        <taxon>Bacteria</taxon>
        <taxon>Bacillati</taxon>
        <taxon>Bacillota</taxon>
        <taxon>Bacilli</taxon>
        <taxon>Bacillales</taxon>
        <taxon>Alicyclobacillaceae</taxon>
        <taxon>Kyrpidia</taxon>
    </lineage>
</organism>
<keyword evidence="3" id="KW-1185">Reference proteome</keyword>
<dbReference type="KEGG" id="bts:Btus_1154"/>
<dbReference type="Pfam" id="PF05168">
    <property type="entry name" value="HEPN"/>
    <property type="match status" value="1"/>
</dbReference>
<reference evidence="2 3" key="1">
    <citation type="journal article" date="2011" name="Stand. Genomic Sci.">
        <title>Complete genome sequence of the thermophilic, hydrogen-oxidizing Bacillus tusciae type strain (T2) and reclassification in the new genus, Kyrpidia gen. nov. as Kyrpidia tusciae comb. nov. and emendation of the family Alicyclobacillaceae da Costa and Rainey, 2010.</title>
        <authorList>
            <person name="Klenk H.P."/>
            <person name="Lapidus A."/>
            <person name="Chertkov O."/>
            <person name="Copeland A."/>
            <person name="Del Rio T.G."/>
            <person name="Nolan M."/>
            <person name="Lucas S."/>
            <person name="Chen F."/>
            <person name="Tice H."/>
            <person name="Cheng J.F."/>
            <person name="Han C."/>
            <person name="Bruce D."/>
            <person name="Goodwin L."/>
            <person name="Pitluck S."/>
            <person name="Pati A."/>
            <person name="Ivanova N."/>
            <person name="Mavromatis K."/>
            <person name="Daum C."/>
            <person name="Chen A."/>
            <person name="Palaniappan K."/>
            <person name="Chang Y.J."/>
            <person name="Land M."/>
            <person name="Hauser L."/>
            <person name="Jeffries C.D."/>
            <person name="Detter J.C."/>
            <person name="Rohde M."/>
            <person name="Abt B."/>
            <person name="Pukall R."/>
            <person name="Goker M."/>
            <person name="Bristow J."/>
            <person name="Markowitz V."/>
            <person name="Hugenholtz P."/>
            <person name="Eisen J.A."/>
        </authorList>
    </citation>
    <scope>NUCLEOTIDE SEQUENCE [LARGE SCALE GENOMIC DNA]</scope>
    <source>
        <strain evidence="2 3">DSM 2912</strain>
    </source>
</reference>
<dbReference type="PROSITE" id="PS50910">
    <property type="entry name" value="HEPN"/>
    <property type="match status" value="1"/>
</dbReference>
<name>D5WXG5_KYRT2</name>
<evidence type="ECO:0000259" key="1">
    <source>
        <dbReference type="PROSITE" id="PS50910"/>
    </source>
</evidence>
<accession>D5WXG5</accession>
<dbReference type="Proteomes" id="UP000002368">
    <property type="component" value="Chromosome"/>
</dbReference>
<proteinExistence type="predicted"/>
<dbReference type="SUPFAM" id="SSF81593">
    <property type="entry name" value="Nucleotidyltransferase substrate binding subunit/domain"/>
    <property type="match status" value="1"/>
</dbReference>
<sequence length="155" mass="17959">MRSKESIDRGVGPTCAKHIPYKDISQIARKDVRYWIQEAYEDISTAYFLKRAGKRKLESAFFAHLAVEKAIKSLVAQNTHEVPPKIHNLVELAKRAGLHTTQDQREFLLMLNVYEIEGRYPAERAKILARTPDSRFEEILEKASGFIQWCTQRIK</sequence>
<dbReference type="InterPro" id="IPR007842">
    <property type="entry name" value="HEPN_dom"/>
</dbReference>
<evidence type="ECO:0000313" key="3">
    <source>
        <dbReference type="Proteomes" id="UP000002368"/>
    </source>
</evidence>
<dbReference type="SMART" id="SM00748">
    <property type="entry name" value="HEPN"/>
    <property type="match status" value="1"/>
</dbReference>
<protein>
    <submittedName>
        <fullName evidence="2">HEPN domain protein</fullName>
    </submittedName>
</protein>